<dbReference type="SUPFAM" id="SSF51735">
    <property type="entry name" value="NAD(P)-binding Rossmann-fold domains"/>
    <property type="match status" value="1"/>
</dbReference>
<evidence type="ECO:0000256" key="2">
    <source>
        <dbReference type="ARBA" id="ARBA00023277"/>
    </source>
</evidence>
<comment type="caution">
    <text evidence="4">The sequence shown here is derived from an EMBL/GenBank/DDBJ whole genome shotgun (WGS) entry which is preliminary data.</text>
</comment>
<dbReference type="InterPro" id="IPR001509">
    <property type="entry name" value="Epimerase_deHydtase"/>
</dbReference>
<evidence type="ECO:0000256" key="1">
    <source>
        <dbReference type="ARBA" id="ARBA00022857"/>
    </source>
</evidence>
<dbReference type="Gene3D" id="3.40.50.720">
    <property type="entry name" value="NAD(P)-binding Rossmann-like Domain"/>
    <property type="match status" value="1"/>
</dbReference>
<keyword evidence="2" id="KW-0119">Carbohydrate metabolism</keyword>
<dbReference type="Pfam" id="PF01370">
    <property type="entry name" value="Epimerase"/>
    <property type="match status" value="1"/>
</dbReference>
<accession>A0A0F9NLK5</accession>
<evidence type="ECO:0000259" key="3">
    <source>
        <dbReference type="Pfam" id="PF01370"/>
    </source>
</evidence>
<keyword evidence="1" id="KW-0521">NADP</keyword>
<dbReference type="PANTHER" id="PTHR43103:SF3">
    <property type="entry name" value="ADP-L-GLYCERO-D-MANNO-HEPTOSE-6-EPIMERASE"/>
    <property type="match status" value="1"/>
</dbReference>
<gene>
    <name evidence="4" type="ORF">LCGC14_1011310</name>
</gene>
<name>A0A0F9NLK5_9ZZZZ</name>
<organism evidence="4">
    <name type="scientific">marine sediment metagenome</name>
    <dbReference type="NCBI Taxonomy" id="412755"/>
    <lineage>
        <taxon>unclassified sequences</taxon>
        <taxon>metagenomes</taxon>
        <taxon>ecological metagenomes</taxon>
    </lineage>
</organism>
<sequence>MKILVTGRKGFIGQNLVNHINNKTDWEVDGFEWEDGRIDFFRNHYDWVIHLGAISSTTETDIDKIMEQNYEFSVWLAKECDYRKINLQYASSASVYGLNTCFNEDAPKDPRSGYAWSKYLFDRWVEKQNFRRITVQGFRYFNVYGEYEEHKGDMASPISKFSKQAAEEKKITLFRNSHQYKRDFVWVGDICKIHVKFIEDVDENGIWNVGTGKAVSFEAIAKKISKKYKAEIREIPMPKEIRAQYQEYTCADLTSIKKHIGNYRWKNVLRWI</sequence>
<feature type="domain" description="NAD-dependent epimerase/dehydratase" evidence="3">
    <location>
        <begin position="3"/>
        <end position="210"/>
    </location>
</feature>
<dbReference type="AlphaFoldDB" id="A0A0F9NLK5"/>
<evidence type="ECO:0000313" key="4">
    <source>
        <dbReference type="EMBL" id="KKN12947.1"/>
    </source>
</evidence>
<dbReference type="EMBL" id="LAZR01003975">
    <property type="protein sequence ID" value="KKN12947.1"/>
    <property type="molecule type" value="Genomic_DNA"/>
</dbReference>
<dbReference type="PANTHER" id="PTHR43103">
    <property type="entry name" value="NUCLEOSIDE-DIPHOSPHATE-SUGAR EPIMERASE"/>
    <property type="match status" value="1"/>
</dbReference>
<dbReference type="InterPro" id="IPR036291">
    <property type="entry name" value="NAD(P)-bd_dom_sf"/>
</dbReference>
<protein>
    <recommendedName>
        <fullName evidence="3">NAD-dependent epimerase/dehydratase domain-containing protein</fullName>
    </recommendedName>
</protein>
<proteinExistence type="predicted"/>
<reference evidence="4" key="1">
    <citation type="journal article" date="2015" name="Nature">
        <title>Complex archaea that bridge the gap between prokaryotes and eukaryotes.</title>
        <authorList>
            <person name="Spang A."/>
            <person name="Saw J.H."/>
            <person name="Jorgensen S.L."/>
            <person name="Zaremba-Niedzwiedzka K."/>
            <person name="Martijn J."/>
            <person name="Lind A.E."/>
            <person name="van Eijk R."/>
            <person name="Schleper C."/>
            <person name="Guy L."/>
            <person name="Ettema T.J."/>
        </authorList>
    </citation>
    <scope>NUCLEOTIDE SEQUENCE</scope>
</reference>